<accession>A0A133Q9B0</accession>
<dbReference type="EMBL" id="LRQG01000092">
    <property type="protein sequence ID" value="KXA39457.1"/>
    <property type="molecule type" value="Genomic_DNA"/>
</dbReference>
<protein>
    <submittedName>
        <fullName evidence="1">Uncharacterized protein</fullName>
    </submittedName>
</protein>
<evidence type="ECO:0000313" key="2">
    <source>
        <dbReference type="Proteomes" id="UP000070533"/>
    </source>
</evidence>
<proteinExistence type="predicted"/>
<dbReference type="AlphaFoldDB" id="A0A133Q9B0"/>
<reference evidence="2" key="1">
    <citation type="submission" date="2016-01" db="EMBL/GenBank/DDBJ databases">
        <authorList>
            <person name="Mitreva M."/>
            <person name="Pepin K.H."/>
            <person name="Mihindukulasuriya K.A."/>
            <person name="Fulton R."/>
            <person name="Fronick C."/>
            <person name="O'Laughlin M."/>
            <person name="Miner T."/>
            <person name="Herter B."/>
            <person name="Rosa B.A."/>
            <person name="Cordes M."/>
            <person name="Tomlinson C."/>
            <person name="Wollam A."/>
            <person name="Palsikar V.B."/>
            <person name="Mardis E.R."/>
            <person name="Wilson R.K."/>
        </authorList>
    </citation>
    <scope>NUCLEOTIDE SEQUENCE [LARGE SCALE GENOMIC DNA]</scope>
    <source>
        <strain evidence="2">MJR7716</strain>
    </source>
</reference>
<comment type="caution">
    <text evidence="1">The sequence shown here is derived from an EMBL/GenBank/DDBJ whole genome shotgun (WGS) entry which is preliminary data.</text>
</comment>
<dbReference type="Proteomes" id="UP000070533">
    <property type="component" value="Unassembled WGS sequence"/>
</dbReference>
<sequence>MDSIIGFYIFISANVRKRGENTKRQFNKVIKFMSNFVILFLFCEKSDNGNK</sequence>
<name>A0A133Q9B0_9BACT</name>
<keyword evidence="2" id="KW-1185">Reference proteome</keyword>
<gene>
    <name evidence="1" type="ORF">HMPREF3226_01292</name>
</gene>
<organism evidence="1 2">
    <name type="scientific">Prevotella corporis</name>
    <dbReference type="NCBI Taxonomy" id="28128"/>
    <lineage>
        <taxon>Bacteria</taxon>
        <taxon>Pseudomonadati</taxon>
        <taxon>Bacteroidota</taxon>
        <taxon>Bacteroidia</taxon>
        <taxon>Bacteroidales</taxon>
        <taxon>Prevotellaceae</taxon>
        <taxon>Prevotella</taxon>
    </lineage>
</organism>
<evidence type="ECO:0000313" key="1">
    <source>
        <dbReference type="EMBL" id="KXA39457.1"/>
    </source>
</evidence>